<name>A0ABT1VSF4_9PROT</name>
<reference evidence="2 3" key="1">
    <citation type="submission" date="2022-06" db="EMBL/GenBank/DDBJ databases">
        <title>Rhizosaccharibacter gen. nov. sp. nov. KSS12, endophytic bacteria isolated from sugarcane.</title>
        <authorList>
            <person name="Pitiwittayakul N."/>
        </authorList>
    </citation>
    <scope>NUCLEOTIDE SEQUENCE [LARGE SCALE GENOMIC DNA]</scope>
    <source>
        <strain evidence="2 3">KSS12</strain>
    </source>
</reference>
<evidence type="ECO:0000256" key="1">
    <source>
        <dbReference type="SAM" id="MobiDB-lite"/>
    </source>
</evidence>
<evidence type="ECO:0000313" key="2">
    <source>
        <dbReference type="EMBL" id="MCQ8239273.1"/>
    </source>
</evidence>
<comment type="caution">
    <text evidence="2">The sequence shown here is derived from an EMBL/GenBank/DDBJ whole genome shotgun (WGS) entry which is preliminary data.</text>
</comment>
<protein>
    <recommendedName>
        <fullName evidence="4">LPS-assembly lipoprotein LptE</fullName>
    </recommendedName>
</protein>
<sequence>MSRSRAIIGPAGALLPLAGLLLLAGCGFRPLYGKNEPAAAERQLPAIYVESIPERGGQLLRQALQQRLAGAAESRPQIYTLTVGLGGSSEAVGIHSDNTSGRTRVTGSAHWVLMTTYPAPMALAQGDARTVDGFNVINEQYFASTIAGETTQARVAANLADTITTQVASWFDTHVKPAQAQQAPAAATYLTPGGVPGDTVSTSPTTAAQPDGLPASATGRQSLDHQF</sequence>
<dbReference type="Proteomes" id="UP001524547">
    <property type="component" value="Unassembled WGS sequence"/>
</dbReference>
<evidence type="ECO:0000313" key="3">
    <source>
        <dbReference type="Proteomes" id="UP001524547"/>
    </source>
</evidence>
<accession>A0ABT1VSF4</accession>
<keyword evidence="3" id="KW-1185">Reference proteome</keyword>
<evidence type="ECO:0008006" key="4">
    <source>
        <dbReference type="Google" id="ProtNLM"/>
    </source>
</evidence>
<feature type="compositionally biased region" description="Polar residues" evidence="1">
    <location>
        <begin position="199"/>
        <end position="208"/>
    </location>
</feature>
<dbReference type="PROSITE" id="PS51257">
    <property type="entry name" value="PROKAR_LIPOPROTEIN"/>
    <property type="match status" value="1"/>
</dbReference>
<proteinExistence type="predicted"/>
<gene>
    <name evidence="2" type="ORF">NFI88_00275</name>
</gene>
<dbReference type="EMBL" id="JAMZEJ010000001">
    <property type="protein sequence ID" value="MCQ8239273.1"/>
    <property type="molecule type" value="Genomic_DNA"/>
</dbReference>
<dbReference type="RefSeq" id="WP_422918020.1">
    <property type="nucleotide sequence ID" value="NZ_JAMZEJ010000001.1"/>
</dbReference>
<feature type="region of interest" description="Disordered" evidence="1">
    <location>
        <begin position="188"/>
        <end position="227"/>
    </location>
</feature>
<dbReference type="Gene3D" id="3.30.160.150">
    <property type="entry name" value="Lipoprotein like domain"/>
    <property type="match status" value="1"/>
</dbReference>
<organism evidence="2 3">
    <name type="scientific">Rhizosaccharibacter radicis</name>
    <dbReference type="NCBI Taxonomy" id="2782605"/>
    <lineage>
        <taxon>Bacteria</taxon>
        <taxon>Pseudomonadati</taxon>
        <taxon>Pseudomonadota</taxon>
        <taxon>Alphaproteobacteria</taxon>
        <taxon>Acetobacterales</taxon>
        <taxon>Acetobacteraceae</taxon>
        <taxon>Rhizosaccharibacter</taxon>
    </lineage>
</organism>